<evidence type="ECO:0000313" key="4">
    <source>
        <dbReference type="EMBL" id="OAQ78534.1"/>
    </source>
</evidence>
<dbReference type="OMA" id="LMMAIWD"/>
<reference evidence="3 9" key="5">
    <citation type="journal article" date="2024" name="Microbiol. Resour. Announc.">
        <title>Genome annotations for the ascomycete fungi Trichoderma harzianum, Trichoderma aggressivum, and Purpureocillium lilacinum.</title>
        <authorList>
            <person name="Beijen E.P.W."/>
            <person name="Ohm R.A."/>
        </authorList>
    </citation>
    <scope>NUCLEOTIDE SEQUENCE [LARGE SCALE GENOMIC DNA]</scope>
    <source>
        <strain evidence="3 9">CBS 150709</strain>
    </source>
</reference>
<accession>A0A179GKX4</accession>
<keyword evidence="9" id="KW-1185">Reference proteome</keyword>
<dbReference type="Proteomes" id="UP000245956">
    <property type="component" value="Unassembled WGS sequence"/>
</dbReference>
<evidence type="ECO:0000313" key="5">
    <source>
        <dbReference type="EMBL" id="OAQ93728.1"/>
    </source>
</evidence>
<dbReference type="SUPFAM" id="SSF55729">
    <property type="entry name" value="Acyl-CoA N-acyltransferases (Nat)"/>
    <property type="match status" value="1"/>
</dbReference>
<dbReference type="AlphaFoldDB" id="A0A179GKX4"/>
<dbReference type="KEGG" id="plj:28885022"/>
<dbReference type="Gene3D" id="3.40.630.30">
    <property type="match status" value="1"/>
</dbReference>
<feature type="compositionally biased region" description="Low complexity" evidence="1">
    <location>
        <begin position="1"/>
        <end position="32"/>
    </location>
</feature>
<protein>
    <submittedName>
        <fullName evidence="4">GCN5-related N-acetyltransferase</fullName>
    </submittedName>
</protein>
<dbReference type="PROSITE" id="PS51186">
    <property type="entry name" value="GNAT"/>
    <property type="match status" value="1"/>
</dbReference>
<dbReference type="EMBL" id="LCWV01000001">
    <property type="protein sequence ID" value="PWI76633.1"/>
    <property type="molecule type" value="Genomic_DNA"/>
</dbReference>
<feature type="region of interest" description="Disordered" evidence="1">
    <location>
        <begin position="1"/>
        <end position="37"/>
    </location>
</feature>
<dbReference type="InterPro" id="IPR016181">
    <property type="entry name" value="Acyl_CoA_acyltransferase"/>
</dbReference>
<reference evidence="3" key="4">
    <citation type="submission" date="2023-11" db="EMBL/GenBank/DDBJ databases">
        <authorList>
            <person name="Beijen E."/>
            <person name="Ohm R.A."/>
        </authorList>
    </citation>
    <scope>NUCLEOTIDE SEQUENCE</scope>
    <source>
        <strain evidence="3">CBS 150709</strain>
    </source>
</reference>
<evidence type="ECO:0000259" key="2">
    <source>
        <dbReference type="PROSITE" id="PS51186"/>
    </source>
</evidence>
<reference evidence="6" key="1">
    <citation type="submission" date="2015-05" db="EMBL/GenBank/DDBJ databases">
        <authorList>
            <person name="Wang D.B."/>
            <person name="Wang M."/>
        </authorList>
    </citation>
    <scope>NUCLEOTIDE SEQUENCE</scope>
    <source>
        <strain evidence="6">36-1</strain>
    </source>
</reference>
<evidence type="ECO:0000313" key="6">
    <source>
        <dbReference type="EMBL" id="PWI76633.1"/>
    </source>
</evidence>
<keyword evidence="4" id="KW-0808">Transferase</keyword>
<sequence length="192" mass="21323">MAEPTTTTTTTTAPEATATTGTTTTTNGTTTASPSKASTVTLREITKDDWRAITQLAPFPSQSANVSTNAMSLVEAHYSFDAWFRAIYADETPVGFLMMSIWDPEDWYCIWRFMIDARYQKMGFGRQAILLAIEHVKTNHPQAKLLRLMSASPDGKKGTLPEDSPYKFYASLGFKDIAEIDERGEIEMGMDL</sequence>
<dbReference type="Pfam" id="PF00583">
    <property type="entry name" value="Acetyltransf_1"/>
    <property type="match status" value="1"/>
</dbReference>
<organism evidence="4 7">
    <name type="scientific">Purpureocillium lilacinum</name>
    <name type="common">Paecilomyces lilacinus</name>
    <dbReference type="NCBI Taxonomy" id="33203"/>
    <lineage>
        <taxon>Eukaryota</taxon>
        <taxon>Fungi</taxon>
        <taxon>Dikarya</taxon>
        <taxon>Ascomycota</taxon>
        <taxon>Pezizomycotina</taxon>
        <taxon>Sordariomycetes</taxon>
        <taxon>Hypocreomycetidae</taxon>
        <taxon>Hypocreales</taxon>
        <taxon>Ophiocordycipitaceae</taxon>
        <taxon>Purpureocillium</taxon>
    </lineage>
</organism>
<dbReference type="GO" id="GO:0016747">
    <property type="term" value="F:acyltransferase activity, transferring groups other than amino-acyl groups"/>
    <property type="evidence" value="ECO:0007669"/>
    <property type="project" value="InterPro"/>
</dbReference>
<evidence type="ECO:0000256" key="1">
    <source>
        <dbReference type="SAM" id="MobiDB-lite"/>
    </source>
</evidence>
<dbReference type="Proteomes" id="UP000078340">
    <property type="component" value="Unassembled WGS sequence"/>
</dbReference>
<dbReference type="GeneID" id="28885022"/>
<dbReference type="EMBL" id="LSBI01000002">
    <property type="protein sequence ID" value="OAQ93728.1"/>
    <property type="molecule type" value="Genomic_DNA"/>
</dbReference>
<evidence type="ECO:0000313" key="3">
    <source>
        <dbReference type="EMBL" id="KAK4093066.1"/>
    </source>
</evidence>
<dbReference type="OrthoDB" id="4216009at2759"/>
<evidence type="ECO:0000313" key="9">
    <source>
        <dbReference type="Proteomes" id="UP001287286"/>
    </source>
</evidence>
<feature type="domain" description="N-acetyltransferase" evidence="2">
    <location>
        <begin position="40"/>
        <end position="192"/>
    </location>
</feature>
<reference evidence="4 7" key="3">
    <citation type="submission" date="2016-01" db="EMBL/GenBank/DDBJ databases">
        <title>Biosynthesis of antibiotic leucinostatins and their inhibition on Phytophthora in bio-control Purpureocillium lilacinum.</title>
        <authorList>
            <person name="Wang G."/>
            <person name="Liu Z."/>
            <person name="Lin R."/>
            <person name="Li E."/>
            <person name="Mao Z."/>
            <person name="Ling J."/>
            <person name="Yin W."/>
            <person name="Xie B."/>
        </authorList>
    </citation>
    <scope>NUCLEOTIDE SEQUENCE [LARGE SCALE GENOMIC DNA]</scope>
    <source>
        <strain evidence="4">PLBJ-1</strain>
        <strain evidence="5">PLFJ-1</strain>
    </source>
</reference>
<comment type="caution">
    <text evidence="4">The sequence shown here is derived from an EMBL/GenBank/DDBJ whole genome shotgun (WGS) entry which is preliminary data.</text>
</comment>
<proteinExistence type="predicted"/>
<gene>
    <name evidence="6" type="ORF">PCL_03827</name>
    <name evidence="3" type="ORF">Purlil1_2223</name>
    <name evidence="4" type="ORF">VFPBJ_06655</name>
    <name evidence="5" type="ORF">VFPFJ_02890</name>
</gene>
<dbReference type="InterPro" id="IPR000182">
    <property type="entry name" value="GNAT_dom"/>
</dbReference>
<dbReference type="Proteomes" id="UP001287286">
    <property type="component" value="Unassembled WGS sequence"/>
</dbReference>
<name>A0A179GKX4_PURLI</name>
<dbReference type="EMBL" id="LSBH01000005">
    <property type="protein sequence ID" value="OAQ78534.1"/>
    <property type="molecule type" value="Genomic_DNA"/>
</dbReference>
<dbReference type="EMBL" id="JAWRVI010000006">
    <property type="protein sequence ID" value="KAK4093066.1"/>
    <property type="molecule type" value="Genomic_DNA"/>
</dbReference>
<reference evidence="6 8" key="2">
    <citation type="journal article" date="2016" name="Front. Microbiol.">
        <title>Genome and transcriptome sequences reveal the specific parasitism of the nematophagous Purpureocillium lilacinum 36-1.</title>
        <authorList>
            <person name="Xie J."/>
            <person name="Li S."/>
            <person name="Mo C."/>
            <person name="Xiao X."/>
            <person name="Peng D."/>
            <person name="Wang G."/>
            <person name="Xiao Y."/>
        </authorList>
    </citation>
    <scope>NUCLEOTIDE SEQUENCE [LARGE SCALE GENOMIC DNA]</scope>
    <source>
        <strain evidence="6 8">36-1</strain>
    </source>
</reference>
<dbReference type="Proteomes" id="UP000078240">
    <property type="component" value="Unassembled WGS sequence"/>
</dbReference>
<evidence type="ECO:0000313" key="7">
    <source>
        <dbReference type="Proteomes" id="UP000078240"/>
    </source>
</evidence>
<evidence type="ECO:0000313" key="8">
    <source>
        <dbReference type="Proteomes" id="UP000245956"/>
    </source>
</evidence>